<evidence type="ECO:0008006" key="2">
    <source>
        <dbReference type="Google" id="ProtNLM"/>
    </source>
</evidence>
<evidence type="ECO:0000313" key="1">
    <source>
        <dbReference type="EMBL" id="GAG63865.1"/>
    </source>
</evidence>
<proteinExistence type="predicted"/>
<reference evidence="1" key="1">
    <citation type="journal article" date="2014" name="Front. Microbiol.">
        <title>High frequency of phylogenetically diverse reductive dehalogenase-homologous genes in deep subseafloor sedimentary metagenomes.</title>
        <authorList>
            <person name="Kawai M."/>
            <person name="Futagami T."/>
            <person name="Toyoda A."/>
            <person name="Takaki Y."/>
            <person name="Nishi S."/>
            <person name="Hori S."/>
            <person name="Arai W."/>
            <person name="Tsubouchi T."/>
            <person name="Morono Y."/>
            <person name="Uchiyama I."/>
            <person name="Ito T."/>
            <person name="Fujiyama A."/>
            <person name="Inagaki F."/>
            <person name="Takami H."/>
        </authorList>
    </citation>
    <scope>NUCLEOTIDE SEQUENCE</scope>
    <source>
        <strain evidence="1">Expedition CK06-06</strain>
    </source>
</reference>
<organism evidence="1">
    <name type="scientific">marine sediment metagenome</name>
    <dbReference type="NCBI Taxonomy" id="412755"/>
    <lineage>
        <taxon>unclassified sequences</taxon>
        <taxon>metagenomes</taxon>
        <taxon>ecological metagenomes</taxon>
    </lineage>
</organism>
<dbReference type="EMBL" id="BART01006454">
    <property type="protein sequence ID" value="GAG63865.1"/>
    <property type="molecule type" value="Genomic_DNA"/>
</dbReference>
<name>X0Z3F8_9ZZZZ</name>
<protein>
    <recommendedName>
        <fullName evidence="2">DNA polymerase Y-family little finger domain-containing protein</fullName>
    </recommendedName>
</protein>
<dbReference type="AlphaFoldDB" id="X0Z3F8"/>
<sequence length="32" mass="3556">ETEKLEHLDKAIAQIRSKYGQTAIKAGKDISI</sequence>
<feature type="non-terminal residue" evidence="1">
    <location>
        <position position="1"/>
    </location>
</feature>
<comment type="caution">
    <text evidence="1">The sequence shown here is derived from an EMBL/GenBank/DDBJ whole genome shotgun (WGS) entry which is preliminary data.</text>
</comment>
<gene>
    <name evidence="1" type="ORF">S01H4_14724</name>
</gene>
<accession>X0Z3F8</accession>